<dbReference type="SUPFAM" id="SSF51735">
    <property type="entry name" value="NAD(P)-binding Rossmann-fold domains"/>
    <property type="match status" value="1"/>
</dbReference>
<dbReference type="InterPro" id="IPR013968">
    <property type="entry name" value="PKS_KR"/>
</dbReference>
<evidence type="ECO:0000313" key="4">
    <source>
        <dbReference type="EMBL" id="MFD2588085.1"/>
    </source>
</evidence>
<evidence type="ECO:0000256" key="1">
    <source>
        <dbReference type="ARBA" id="ARBA00022450"/>
    </source>
</evidence>
<evidence type="ECO:0000259" key="3">
    <source>
        <dbReference type="PROSITE" id="PS50075"/>
    </source>
</evidence>
<dbReference type="SMART" id="SM00822">
    <property type="entry name" value="PKS_KR"/>
    <property type="match status" value="1"/>
</dbReference>
<feature type="domain" description="Carrier" evidence="3">
    <location>
        <begin position="209"/>
        <end position="284"/>
    </location>
</feature>
<feature type="non-terminal residue" evidence="4">
    <location>
        <position position="318"/>
    </location>
</feature>
<protein>
    <submittedName>
        <fullName evidence="4">SDR family oxidoreductase</fullName>
    </submittedName>
</protein>
<organism evidence="4 5">
    <name type="scientific">Croceitalea marina</name>
    <dbReference type="NCBI Taxonomy" id="1775166"/>
    <lineage>
        <taxon>Bacteria</taxon>
        <taxon>Pseudomonadati</taxon>
        <taxon>Bacteroidota</taxon>
        <taxon>Flavobacteriia</taxon>
        <taxon>Flavobacteriales</taxon>
        <taxon>Flavobacteriaceae</taxon>
        <taxon>Croceitalea</taxon>
    </lineage>
</organism>
<evidence type="ECO:0000256" key="2">
    <source>
        <dbReference type="ARBA" id="ARBA00022553"/>
    </source>
</evidence>
<reference evidence="5" key="1">
    <citation type="journal article" date="2019" name="Int. J. Syst. Evol. Microbiol.">
        <title>The Global Catalogue of Microorganisms (GCM) 10K type strain sequencing project: providing services to taxonomists for standard genome sequencing and annotation.</title>
        <authorList>
            <consortium name="The Broad Institute Genomics Platform"/>
            <consortium name="The Broad Institute Genome Sequencing Center for Infectious Disease"/>
            <person name="Wu L."/>
            <person name="Ma J."/>
        </authorList>
    </citation>
    <scope>NUCLEOTIDE SEQUENCE [LARGE SCALE GENOMIC DNA]</scope>
    <source>
        <strain evidence="5">KCTC 52368</strain>
    </source>
</reference>
<dbReference type="PANTHER" id="PTHR43775:SF37">
    <property type="entry name" value="SI:DKEY-61P9.11"/>
    <property type="match status" value="1"/>
</dbReference>
<dbReference type="PANTHER" id="PTHR43775">
    <property type="entry name" value="FATTY ACID SYNTHASE"/>
    <property type="match status" value="1"/>
</dbReference>
<name>A0ABW5MY43_9FLAO</name>
<comment type="caution">
    <text evidence="4">The sequence shown here is derived from an EMBL/GenBank/DDBJ whole genome shotgun (WGS) entry which is preliminary data.</text>
</comment>
<dbReference type="Proteomes" id="UP001597526">
    <property type="component" value="Unassembled WGS sequence"/>
</dbReference>
<dbReference type="InterPro" id="IPR009081">
    <property type="entry name" value="PP-bd_ACP"/>
</dbReference>
<dbReference type="SUPFAM" id="SSF47336">
    <property type="entry name" value="ACP-like"/>
    <property type="match status" value="1"/>
</dbReference>
<dbReference type="InterPro" id="IPR036736">
    <property type="entry name" value="ACP-like_sf"/>
</dbReference>
<dbReference type="Pfam" id="PF08659">
    <property type="entry name" value="KR"/>
    <property type="match status" value="1"/>
</dbReference>
<dbReference type="Gene3D" id="3.40.50.720">
    <property type="entry name" value="NAD(P)-binding Rossmann-like Domain"/>
    <property type="match status" value="1"/>
</dbReference>
<keyword evidence="1" id="KW-0596">Phosphopantetheine</keyword>
<keyword evidence="5" id="KW-1185">Reference proteome</keyword>
<dbReference type="Pfam" id="PF00550">
    <property type="entry name" value="PP-binding"/>
    <property type="match status" value="1"/>
</dbReference>
<sequence>KGGEVLVCKGDVANEEQMLQVVQEAEELFGQIHGVIHAAGILNTSTLQLVKEISISASKEQFKPKIDGTLVLDKIFEGENIDFKILMSSVSSILGGLGHVAYASANKFMDSYAYYNVADKDQDWLSISWDIWENSAGSKSSMIDYAIRYEEGMKAFDYMLRNESLPQIVISTGDLQERINAWLSFEKQTNDQQEEKADDQKGEKGISISEWKDLENELARIFKEMIGVEKISKNDNFFEMGATSLTLIQINERIKRDLKLSISIEKFFTYSTIFQLINYLKEDSSYGESFLDTEKQKAVISESKDIAVIGMAGRFPGA</sequence>
<gene>
    <name evidence="4" type="ORF">ACFSQJ_14155</name>
</gene>
<dbReference type="InterPro" id="IPR050091">
    <property type="entry name" value="PKS_NRPS_Biosynth_Enz"/>
</dbReference>
<dbReference type="InterPro" id="IPR057326">
    <property type="entry name" value="KR_dom"/>
</dbReference>
<evidence type="ECO:0000313" key="5">
    <source>
        <dbReference type="Proteomes" id="UP001597526"/>
    </source>
</evidence>
<dbReference type="PROSITE" id="PS50075">
    <property type="entry name" value="CARRIER"/>
    <property type="match status" value="1"/>
</dbReference>
<keyword evidence="2" id="KW-0597">Phosphoprotein</keyword>
<proteinExistence type="predicted"/>
<dbReference type="InterPro" id="IPR036291">
    <property type="entry name" value="NAD(P)-bd_dom_sf"/>
</dbReference>
<feature type="non-terminal residue" evidence="4">
    <location>
        <position position="1"/>
    </location>
</feature>
<accession>A0ABW5MY43</accession>
<dbReference type="Gene3D" id="1.10.1200.10">
    <property type="entry name" value="ACP-like"/>
    <property type="match status" value="1"/>
</dbReference>
<dbReference type="EMBL" id="JBHULB010000027">
    <property type="protein sequence ID" value="MFD2588085.1"/>
    <property type="molecule type" value="Genomic_DNA"/>
</dbReference>